<reference evidence="2" key="1">
    <citation type="submission" date="2011-01" db="EMBL/GenBank/DDBJ databases">
        <title>Evolutionary Significance of Chromosomal Super-Integrons in Vibrio vulnificus Strains.</title>
        <authorList>
            <person name="Shu H.Y."/>
            <person name="Wu K.M."/>
            <person name="Liu T.T."/>
            <person name="Liu Y.M."/>
            <person name="Liao T.L."/>
            <person name="Hor L.I."/>
            <person name="Tsai S.F."/>
            <person name="Chen C.Y."/>
        </authorList>
    </citation>
    <scope>NUCLEOTIDE SEQUENCE</scope>
    <source>
        <strain evidence="2">CG021</strain>
    </source>
</reference>
<dbReference type="SUPFAM" id="SSF52540">
    <property type="entry name" value="P-loop containing nucleoside triphosphate hydrolases"/>
    <property type="match status" value="1"/>
</dbReference>
<dbReference type="InterPro" id="IPR011646">
    <property type="entry name" value="KAP_P-loop"/>
</dbReference>
<dbReference type="EMBL" id="AB609752">
    <property type="protein sequence ID" value="BBE38966.1"/>
    <property type="molecule type" value="Genomic_DNA"/>
</dbReference>
<dbReference type="Gene3D" id="3.40.50.300">
    <property type="entry name" value="P-loop containing nucleotide triphosphate hydrolases"/>
    <property type="match status" value="1"/>
</dbReference>
<protein>
    <submittedName>
        <fullName evidence="2">Putative P-loop ATPase</fullName>
    </submittedName>
</protein>
<organism evidence="2">
    <name type="scientific">Vibrio vulnificus</name>
    <dbReference type="NCBI Taxonomy" id="672"/>
    <lineage>
        <taxon>Bacteria</taxon>
        <taxon>Pseudomonadati</taxon>
        <taxon>Pseudomonadota</taxon>
        <taxon>Gammaproteobacteria</taxon>
        <taxon>Vibrionales</taxon>
        <taxon>Vibrionaceae</taxon>
        <taxon>Vibrio</taxon>
    </lineage>
</organism>
<dbReference type="InterPro" id="IPR027417">
    <property type="entry name" value="P-loop_NTPase"/>
</dbReference>
<accession>A0A6S4Q1P7</accession>
<feature type="domain" description="KAP NTPase" evidence="1">
    <location>
        <begin position="38"/>
        <end position="341"/>
    </location>
</feature>
<evidence type="ECO:0000313" key="2">
    <source>
        <dbReference type="EMBL" id="BBE38966.1"/>
    </source>
</evidence>
<proteinExistence type="predicted"/>
<sequence length="444" mass="50195">MGVIFLIEIEEVMKLAIEHQAKRVSNESEYLFGRGELAQNLTNIFINTSGGFVLAIDASWGEGKTSFIHQLIRNLECTHNLIPIYYDAFANDFASDTFLSIGATIAIEVEKNFEAKGKSLTTQKQIEHLKSVTKSTAVELVKLGANLGLKALTAGVIQSSDLEKLAGKAFQSATFGTLELDLNEKFKAYQDAKSNIESYILALESVCESGEKVVFFIDELDRCRPNFAVEVLEKVKHLFPAKNIIFVVSYNKAQLSKIISSVYGVEPEDSLKYLEKFIHIEAKLPSIDSTFQSYKVLFESFMSEFEIAVSLGDHEFSRLEEMFVSLCHTNCLAMNSREIERAFSYISFCSAALPESKRAELFEYFLPAAMIKVKNNKLFNQVSSGEFNSLPNDSTTKWMYDFFKRYYSQSLKNKASNIYFVQGFKDACEIVSMFKFPTDEEKKI</sequence>
<name>A0A6S4Q1P7_VIBVL</name>
<dbReference type="AlphaFoldDB" id="A0A6S4Q1P7"/>
<evidence type="ECO:0000259" key="1">
    <source>
        <dbReference type="Pfam" id="PF07693"/>
    </source>
</evidence>
<dbReference type="Pfam" id="PF07693">
    <property type="entry name" value="KAP_NTPase"/>
    <property type="match status" value="1"/>
</dbReference>